<comment type="caution">
    <text evidence="1">The sequence shown here is derived from an EMBL/GenBank/DDBJ whole genome shotgun (WGS) entry which is preliminary data.</text>
</comment>
<evidence type="ECO:0000313" key="2">
    <source>
        <dbReference type="Proteomes" id="UP000070572"/>
    </source>
</evidence>
<accession>A0AB34X1R5</accession>
<evidence type="ECO:0000313" key="1">
    <source>
        <dbReference type="EMBL" id="KXB81993.1"/>
    </source>
</evidence>
<proteinExistence type="predicted"/>
<dbReference type="Proteomes" id="UP000070572">
    <property type="component" value="Unassembled WGS sequence"/>
</dbReference>
<protein>
    <submittedName>
        <fullName evidence="1">Uncharacterized protein</fullName>
    </submittedName>
</protein>
<gene>
    <name evidence="1" type="ORF">HMPREF1862_00056</name>
</gene>
<dbReference type="AlphaFoldDB" id="A0AB34X1R5"/>
<dbReference type="EMBL" id="LSDN01000003">
    <property type="protein sequence ID" value="KXB81993.1"/>
    <property type="molecule type" value="Genomic_DNA"/>
</dbReference>
<organism evidence="1 2">
    <name type="scientific">Varibaculum cambriense</name>
    <dbReference type="NCBI Taxonomy" id="184870"/>
    <lineage>
        <taxon>Bacteria</taxon>
        <taxon>Bacillati</taxon>
        <taxon>Actinomycetota</taxon>
        <taxon>Actinomycetes</taxon>
        <taxon>Actinomycetales</taxon>
        <taxon>Actinomycetaceae</taxon>
        <taxon>Varibaculum</taxon>
    </lineage>
</organism>
<sequence length="60" mass="6260">MRKVAGCFGASAVPSQGVTGLPRRGKTSPRFYLPVTARAPPQGLGLFWRTAPGLAALSFS</sequence>
<name>A0AB34X1R5_9ACTO</name>
<reference evidence="1 2" key="1">
    <citation type="submission" date="2016-01" db="EMBL/GenBank/DDBJ databases">
        <authorList>
            <person name="Mitreva M."/>
            <person name="Pepin K.H."/>
            <person name="Mihindukulasuriya K.A."/>
            <person name="Fulton R."/>
            <person name="Fronick C."/>
            <person name="O'Laughlin M."/>
            <person name="Miner T."/>
            <person name="Herter B."/>
            <person name="Rosa B.A."/>
            <person name="Cordes M."/>
            <person name="Tomlinson C."/>
            <person name="Wollam A."/>
            <person name="Palsikar V.B."/>
            <person name="Mardis E.R."/>
            <person name="Wilson R.K."/>
        </authorList>
    </citation>
    <scope>NUCLEOTIDE SEQUENCE [LARGE SCALE GENOMIC DNA]</scope>
    <source>
        <strain evidence="1 2">DNF00696</strain>
    </source>
</reference>